<proteinExistence type="predicted"/>
<name>A0A221USM9_9FLAO</name>
<dbReference type="STRING" id="616991.GCA_000733925_03720"/>
<dbReference type="Proteomes" id="UP000204551">
    <property type="component" value="Chromosome"/>
</dbReference>
<dbReference type="AlphaFoldDB" id="A0A221USM9"/>
<reference evidence="2 3" key="1">
    <citation type="submission" date="2017-07" db="EMBL/GenBank/DDBJ databases">
        <title>Genome Sequence of Arenibacter algicola Strain SMS7 Isolated from a culture of the Diatom Skeletonema marinoi.</title>
        <authorList>
            <person name="Topel M."/>
            <person name="Pinder M.I.M."/>
            <person name="Johansson O.N."/>
            <person name="Kourtchenko O."/>
            <person name="Godhe A."/>
            <person name="Clarke A.K."/>
        </authorList>
    </citation>
    <scope>NUCLEOTIDE SEQUENCE [LARGE SCALE GENOMIC DNA]</scope>
    <source>
        <strain evidence="2 3">SMS7</strain>
    </source>
</reference>
<protein>
    <submittedName>
        <fullName evidence="2">Dihydrofolate reductase</fullName>
    </submittedName>
</protein>
<dbReference type="PANTHER" id="PTHR38011:SF11">
    <property type="entry name" value="2,5-DIAMINO-6-RIBOSYLAMINO-4(3H)-PYRIMIDINONE 5'-PHOSPHATE REDUCTASE"/>
    <property type="match status" value="1"/>
</dbReference>
<feature type="domain" description="Bacterial bifunctional deaminase-reductase C-terminal" evidence="1">
    <location>
        <begin position="2"/>
        <end position="190"/>
    </location>
</feature>
<dbReference type="GO" id="GO:0009231">
    <property type="term" value="P:riboflavin biosynthetic process"/>
    <property type="evidence" value="ECO:0007669"/>
    <property type="project" value="InterPro"/>
</dbReference>
<evidence type="ECO:0000259" key="1">
    <source>
        <dbReference type="Pfam" id="PF01872"/>
    </source>
</evidence>
<dbReference type="InterPro" id="IPR024072">
    <property type="entry name" value="DHFR-like_dom_sf"/>
</dbReference>
<dbReference type="SUPFAM" id="SSF53597">
    <property type="entry name" value="Dihydrofolate reductase-like"/>
    <property type="match status" value="1"/>
</dbReference>
<dbReference type="Gene3D" id="3.40.430.10">
    <property type="entry name" value="Dihydrofolate Reductase, subunit A"/>
    <property type="match status" value="1"/>
</dbReference>
<dbReference type="GO" id="GO:0008703">
    <property type="term" value="F:5-amino-6-(5-phosphoribosylamino)uracil reductase activity"/>
    <property type="evidence" value="ECO:0007669"/>
    <property type="project" value="InterPro"/>
</dbReference>
<dbReference type="Pfam" id="PF01872">
    <property type="entry name" value="RibD_C"/>
    <property type="match status" value="1"/>
</dbReference>
<dbReference type="PANTHER" id="PTHR38011">
    <property type="entry name" value="DIHYDROFOLATE REDUCTASE FAMILY PROTEIN (AFU_ORTHOLOGUE AFUA_8G06820)"/>
    <property type="match status" value="1"/>
</dbReference>
<dbReference type="KEGG" id="aalg:AREALGSMS7_00619"/>
<dbReference type="InterPro" id="IPR050765">
    <property type="entry name" value="Riboflavin_Biosynth_HTPR"/>
</dbReference>
<dbReference type="eggNOG" id="COG0262">
    <property type="taxonomic scope" value="Bacteria"/>
</dbReference>
<evidence type="ECO:0000313" key="3">
    <source>
        <dbReference type="Proteomes" id="UP000204551"/>
    </source>
</evidence>
<dbReference type="RefSeq" id="WP_093977210.1">
    <property type="nucleotide sequence ID" value="NZ_CP022515.1"/>
</dbReference>
<organism evidence="2 3">
    <name type="scientific">Arenibacter algicola</name>
    <dbReference type="NCBI Taxonomy" id="616991"/>
    <lineage>
        <taxon>Bacteria</taxon>
        <taxon>Pseudomonadati</taxon>
        <taxon>Bacteroidota</taxon>
        <taxon>Flavobacteriia</taxon>
        <taxon>Flavobacteriales</taxon>
        <taxon>Flavobacteriaceae</taxon>
        <taxon>Arenibacter</taxon>
    </lineage>
</organism>
<sequence>MRKIISFMHISLDGFVAGLNGEMDWIKVDEEIFDHAGKRISQGDTAMYGRLTYQMMENYWPTAADKPTATKHDIEHSKWYGKVHKVVLSKTMKDSVLPSAQAAFANTSIINENLMDHINEIKQSRQGESKEILLFGSPTATHSLMKLNLIDGYWLFVNPIILGRGIPLFADIKDKTKLKLLTTKQFSCGVTELNYVVDNT</sequence>
<dbReference type="EMBL" id="CP022515">
    <property type="protein sequence ID" value="ASO04106.1"/>
    <property type="molecule type" value="Genomic_DNA"/>
</dbReference>
<gene>
    <name evidence="2" type="ORF">AREALGSMS7_00619</name>
</gene>
<dbReference type="InterPro" id="IPR002734">
    <property type="entry name" value="RibDG_C"/>
</dbReference>
<accession>A0A221USM9</accession>
<evidence type="ECO:0000313" key="2">
    <source>
        <dbReference type="EMBL" id="ASO04106.1"/>
    </source>
</evidence>